<dbReference type="OrthoDB" id="7031832at2"/>
<evidence type="ECO:0000256" key="1">
    <source>
        <dbReference type="SAM" id="MobiDB-lite"/>
    </source>
</evidence>
<sequence>MRKMFPALLVASLLPALAIAAPAADDMPPPPPGMHMDGHDMDRPDMGRPGKHHGMKADGPFRNLNLTAEQRRSIGKLMGEEMRQHRDITKRYLDKLPANEQQAMKDELKANREKTQKAIRDQLTPEQRKEFDEAAKKQEQRHAEWAEFQQWKKDHKSN</sequence>
<dbReference type="GO" id="GO:0030288">
    <property type="term" value="C:outer membrane-bounded periplasmic space"/>
    <property type="evidence" value="ECO:0007669"/>
    <property type="project" value="TreeGrafter"/>
</dbReference>
<dbReference type="InterPro" id="IPR052211">
    <property type="entry name" value="Cpx_auxiliary_protein"/>
</dbReference>
<feature type="region of interest" description="Disordered" evidence="1">
    <location>
        <begin position="93"/>
        <end position="158"/>
    </location>
</feature>
<dbReference type="PANTHER" id="PTHR38102:SF1">
    <property type="entry name" value="PERIPLASMIC CHAPERONE SPY"/>
    <property type="match status" value="1"/>
</dbReference>
<evidence type="ECO:0000313" key="4">
    <source>
        <dbReference type="Proteomes" id="UP000316905"/>
    </source>
</evidence>
<feature type="signal peptide" evidence="2">
    <location>
        <begin position="1"/>
        <end position="23"/>
    </location>
</feature>
<feature type="region of interest" description="Disordered" evidence="1">
    <location>
        <begin position="24"/>
        <end position="69"/>
    </location>
</feature>
<dbReference type="RefSeq" id="WP_145144556.1">
    <property type="nucleotide sequence ID" value="NZ_VLKY01000013.1"/>
</dbReference>
<dbReference type="AlphaFoldDB" id="A0A562Q2U6"/>
<organism evidence="3 4">
    <name type="scientific">Pseudomonas duriflava</name>
    <dbReference type="NCBI Taxonomy" id="459528"/>
    <lineage>
        <taxon>Bacteria</taxon>
        <taxon>Pseudomonadati</taxon>
        <taxon>Pseudomonadota</taxon>
        <taxon>Gammaproteobacteria</taxon>
        <taxon>Pseudomonadales</taxon>
        <taxon>Pseudomonadaceae</taxon>
        <taxon>Pseudomonas</taxon>
    </lineage>
</organism>
<reference evidence="3 4" key="1">
    <citation type="journal article" date="2015" name="Stand. Genomic Sci.">
        <title>Genomic Encyclopedia of Bacterial and Archaeal Type Strains, Phase III: the genomes of soil and plant-associated and newly described type strains.</title>
        <authorList>
            <person name="Whitman W.B."/>
            <person name="Woyke T."/>
            <person name="Klenk H.P."/>
            <person name="Zhou Y."/>
            <person name="Lilburn T.G."/>
            <person name="Beck B.J."/>
            <person name="De Vos P."/>
            <person name="Vandamme P."/>
            <person name="Eisen J.A."/>
            <person name="Garrity G."/>
            <person name="Hugenholtz P."/>
            <person name="Kyrpides N.C."/>
        </authorList>
    </citation>
    <scope>NUCLEOTIDE SEQUENCE [LARGE SCALE GENOMIC DNA]</scope>
    <source>
        <strain evidence="3 4">CGMCC 1.6858</strain>
    </source>
</reference>
<dbReference type="EMBL" id="VLKY01000013">
    <property type="protein sequence ID" value="TWI50999.1"/>
    <property type="molecule type" value="Genomic_DNA"/>
</dbReference>
<keyword evidence="4" id="KW-1185">Reference proteome</keyword>
<accession>A0A562Q2U6</accession>
<feature type="compositionally biased region" description="Basic and acidic residues" evidence="1">
    <location>
        <begin position="103"/>
        <end position="120"/>
    </location>
</feature>
<comment type="caution">
    <text evidence="3">The sequence shown here is derived from an EMBL/GenBank/DDBJ whole genome shotgun (WGS) entry which is preliminary data.</text>
</comment>
<feature type="compositionally biased region" description="Basic and acidic residues" evidence="1">
    <location>
        <begin position="126"/>
        <end position="158"/>
    </location>
</feature>
<gene>
    <name evidence="3" type="ORF">IQ22_03701</name>
</gene>
<feature type="chain" id="PRO_5021903796" evidence="2">
    <location>
        <begin position="24"/>
        <end position="158"/>
    </location>
</feature>
<feature type="compositionally biased region" description="Basic and acidic residues" evidence="1">
    <location>
        <begin position="36"/>
        <end position="48"/>
    </location>
</feature>
<protein>
    <submittedName>
        <fullName evidence="3">Spy/CpxP family protein refolding chaperone</fullName>
    </submittedName>
</protein>
<evidence type="ECO:0000256" key="2">
    <source>
        <dbReference type="SAM" id="SignalP"/>
    </source>
</evidence>
<dbReference type="Proteomes" id="UP000316905">
    <property type="component" value="Unassembled WGS sequence"/>
</dbReference>
<name>A0A562Q2U6_9PSED</name>
<evidence type="ECO:0000313" key="3">
    <source>
        <dbReference type="EMBL" id="TWI50999.1"/>
    </source>
</evidence>
<keyword evidence="2" id="KW-0732">Signal</keyword>
<dbReference type="GO" id="GO:0051082">
    <property type="term" value="F:unfolded protein binding"/>
    <property type="evidence" value="ECO:0007669"/>
    <property type="project" value="TreeGrafter"/>
</dbReference>
<proteinExistence type="predicted"/>
<dbReference type="PANTHER" id="PTHR38102">
    <property type="entry name" value="PERIPLASMIC CHAPERONE SPY"/>
    <property type="match status" value="1"/>
</dbReference>